<comment type="caution">
    <text evidence="2">The sequence shown here is derived from an EMBL/GenBank/DDBJ whole genome shotgun (WGS) entry which is preliminary data.</text>
</comment>
<evidence type="ECO:0000256" key="1">
    <source>
        <dbReference type="SAM" id="MobiDB-lite"/>
    </source>
</evidence>
<feature type="region of interest" description="Disordered" evidence="1">
    <location>
        <begin position="8"/>
        <end position="29"/>
    </location>
</feature>
<gene>
    <name evidence="2" type="ORF">G5C66_04615</name>
</gene>
<organism evidence="2 3">
    <name type="scientific">Nocardioides turkmenicus</name>
    <dbReference type="NCBI Taxonomy" id="2711220"/>
    <lineage>
        <taxon>Bacteria</taxon>
        <taxon>Bacillati</taxon>
        <taxon>Actinomycetota</taxon>
        <taxon>Actinomycetes</taxon>
        <taxon>Propionibacteriales</taxon>
        <taxon>Nocardioidaceae</taxon>
        <taxon>Nocardioides</taxon>
    </lineage>
</organism>
<dbReference type="AlphaFoldDB" id="A0A6M1QWE9"/>
<dbReference type="Gene3D" id="3.20.20.80">
    <property type="entry name" value="Glycosidases"/>
    <property type="match status" value="1"/>
</dbReference>
<dbReference type="PANTHER" id="PTHR12631:SF10">
    <property type="entry name" value="BETA-XYLOSIDASE-LIKE PROTEIN-RELATED"/>
    <property type="match status" value="1"/>
</dbReference>
<dbReference type="RefSeq" id="WP_165109784.1">
    <property type="nucleotide sequence ID" value="NZ_JAALAA010000003.1"/>
</dbReference>
<dbReference type="InterPro" id="IPR017853">
    <property type="entry name" value="GH"/>
</dbReference>
<evidence type="ECO:0000313" key="2">
    <source>
        <dbReference type="EMBL" id="NGN92020.1"/>
    </source>
</evidence>
<protein>
    <recommendedName>
        <fullName evidence="4">Cellulase family glycosylhydrolase</fullName>
    </recommendedName>
</protein>
<dbReference type="Proteomes" id="UP000483261">
    <property type="component" value="Unassembled WGS sequence"/>
</dbReference>
<reference evidence="2 3" key="1">
    <citation type="submission" date="2020-02" db="EMBL/GenBank/DDBJ databases">
        <title>Whole-genome analyses of novel actinobacteria.</title>
        <authorList>
            <person name="Sahin N."/>
        </authorList>
    </citation>
    <scope>NUCLEOTIDE SEQUENCE [LARGE SCALE GENOMIC DNA]</scope>
    <source>
        <strain evidence="2 3">KC13</strain>
    </source>
</reference>
<evidence type="ECO:0000313" key="3">
    <source>
        <dbReference type="Proteomes" id="UP000483261"/>
    </source>
</evidence>
<evidence type="ECO:0008006" key="4">
    <source>
        <dbReference type="Google" id="ProtNLM"/>
    </source>
</evidence>
<dbReference type="PANTHER" id="PTHR12631">
    <property type="entry name" value="ALPHA-L-IDURONIDASE"/>
    <property type="match status" value="1"/>
</dbReference>
<name>A0A6M1QWE9_9ACTN</name>
<sequence>MVLAALAVHGRTSPQASAPPAPSTPSPAVTKPALPQLNAGLNTGRSLLGLGRRELESALDDIAGAGFTWIRVDFSWTDIQPVSKDSYTWGPTDRVVRAARAHDLDVLGLISYTPAWARRAGCRDFTCPPASTPAFADFAGEVADRYVSRGVGTYQLWNEPNLDLFWQQPDPVAYGDLVRRAATALRRGHDGVRVVFGSMVVRDRDADGVDPAVFVRAACKRGCPVDAVGFDPYTFPDLPSATGKRSAWATISRGGVVRRTIDQSIGADVPVWVTQFGAPVTEKTVHPPYVDVDRQSEIIMAGLRLARQDQLIGGFFVNSWRDAPSSSDYRDHFGLWGADGTARPAVASLRKALSRQP</sequence>
<dbReference type="EMBL" id="JAALAA010000003">
    <property type="protein sequence ID" value="NGN92020.1"/>
    <property type="molecule type" value="Genomic_DNA"/>
</dbReference>
<dbReference type="InterPro" id="IPR051923">
    <property type="entry name" value="Glycosyl_Hydrolase_39"/>
</dbReference>
<accession>A0A6M1QWE9</accession>
<dbReference type="GO" id="GO:0004553">
    <property type="term" value="F:hydrolase activity, hydrolyzing O-glycosyl compounds"/>
    <property type="evidence" value="ECO:0007669"/>
    <property type="project" value="TreeGrafter"/>
</dbReference>
<keyword evidence="3" id="KW-1185">Reference proteome</keyword>
<proteinExistence type="predicted"/>
<dbReference type="SUPFAM" id="SSF51445">
    <property type="entry name" value="(Trans)glycosidases"/>
    <property type="match status" value="1"/>
</dbReference>